<evidence type="ECO:0000313" key="1">
    <source>
        <dbReference type="EMBL" id="GJS71848.1"/>
    </source>
</evidence>
<keyword evidence="3" id="KW-1185">Reference proteome</keyword>
<name>A0ABQ5H1T8_9ASTR</name>
<accession>A0ABQ5H1T8</accession>
<protein>
    <submittedName>
        <fullName evidence="2">Uncharacterized protein</fullName>
    </submittedName>
</protein>
<reference evidence="2" key="1">
    <citation type="journal article" date="2022" name="Int. J. Mol. Sci.">
        <title>Draft Genome of Tanacetum Coccineum: Genomic Comparison of Closely Related Tanacetum-Family Plants.</title>
        <authorList>
            <person name="Yamashiro T."/>
            <person name="Shiraishi A."/>
            <person name="Nakayama K."/>
            <person name="Satake H."/>
        </authorList>
    </citation>
    <scope>NUCLEOTIDE SEQUENCE</scope>
</reference>
<organism evidence="2 3">
    <name type="scientific">Tanacetum coccineum</name>
    <dbReference type="NCBI Taxonomy" id="301880"/>
    <lineage>
        <taxon>Eukaryota</taxon>
        <taxon>Viridiplantae</taxon>
        <taxon>Streptophyta</taxon>
        <taxon>Embryophyta</taxon>
        <taxon>Tracheophyta</taxon>
        <taxon>Spermatophyta</taxon>
        <taxon>Magnoliopsida</taxon>
        <taxon>eudicotyledons</taxon>
        <taxon>Gunneridae</taxon>
        <taxon>Pentapetalae</taxon>
        <taxon>asterids</taxon>
        <taxon>campanulids</taxon>
        <taxon>Asterales</taxon>
        <taxon>Asteraceae</taxon>
        <taxon>Asteroideae</taxon>
        <taxon>Anthemideae</taxon>
        <taxon>Anthemidinae</taxon>
        <taxon>Tanacetum</taxon>
    </lineage>
</organism>
<proteinExistence type="predicted"/>
<comment type="caution">
    <text evidence="2">The sequence shown here is derived from an EMBL/GenBank/DDBJ whole genome shotgun (WGS) entry which is preliminary data.</text>
</comment>
<gene>
    <name evidence="1" type="ORF">Tco_0704689</name>
    <name evidence="2" type="ORF">Tco_1056143</name>
</gene>
<reference evidence="2" key="2">
    <citation type="submission" date="2022-01" db="EMBL/GenBank/DDBJ databases">
        <authorList>
            <person name="Yamashiro T."/>
            <person name="Shiraishi A."/>
            <person name="Satake H."/>
            <person name="Nakayama K."/>
        </authorList>
    </citation>
    <scope>NUCLEOTIDE SEQUENCE</scope>
</reference>
<sequence>MILRNQYPLPEHNPLLQVVLCCELQFGLHPFLIVPKQFSLITFLPKGDAGSDKPEVSLATDSQTSLDSSIRAGMDFTINLYSVCRYDLLRFSGAIPTKMHHAVAIASAQKNKGSLEAESIDVRQAQREKKCGYCLSTTPFCTGVRGVEVWMLNSSSLKTCIKCLRLRTQCPLSVRTELLVLEEFVGFIVRKSLKLCVSSWKRRKQCPSIILE</sequence>
<dbReference type="EMBL" id="BQNB010010036">
    <property type="protein sequence ID" value="GJS71848.1"/>
    <property type="molecule type" value="Genomic_DNA"/>
</dbReference>
<evidence type="ECO:0000313" key="3">
    <source>
        <dbReference type="Proteomes" id="UP001151760"/>
    </source>
</evidence>
<dbReference type="EMBL" id="BQNB010019111">
    <property type="protein sequence ID" value="GJT81801.1"/>
    <property type="molecule type" value="Genomic_DNA"/>
</dbReference>
<evidence type="ECO:0000313" key="2">
    <source>
        <dbReference type="EMBL" id="GJT81801.1"/>
    </source>
</evidence>
<dbReference type="Proteomes" id="UP001151760">
    <property type="component" value="Unassembled WGS sequence"/>
</dbReference>